<keyword evidence="1" id="KW-0812">Transmembrane</keyword>
<dbReference type="Proteomes" id="UP000479190">
    <property type="component" value="Unassembled WGS sequence"/>
</dbReference>
<name>A0A6H5IYZ8_9HYME</name>
<dbReference type="EMBL" id="CADCXV010001200">
    <property type="protein sequence ID" value="CAB0042507.1"/>
    <property type="molecule type" value="Genomic_DNA"/>
</dbReference>
<protein>
    <submittedName>
        <fullName evidence="2">Uncharacterized protein</fullName>
    </submittedName>
</protein>
<dbReference type="AlphaFoldDB" id="A0A6H5IYZ8"/>
<keyword evidence="1" id="KW-1133">Transmembrane helix</keyword>
<evidence type="ECO:0000256" key="1">
    <source>
        <dbReference type="SAM" id="Phobius"/>
    </source>
</evidence>
<feature type="transmembrane region" description="Helical" evidence="1">
    <location>
        <begin position="87"/>
        <end position="109"/>
    </location>
</feature>
<gene>
    <name evidence="2" type="ORF">TBRA_LOCUS14124</name>
</gene>
<reference evidence="2 3" key="1">
    <citation type="submission" date="2020-02" db="EMBL/GenBank/DDBJ databases">
        <authorList>
            <person name="Ferguson B K."/>
        </authorList>
    </citation>
    <scope>NUCLEOTIDE SEQUENCE [LARGE SCALE GENOMIC DNA]</scope>
</reference>
<evidence type="ECO:0000313" key="3">
    <source>
        <dbReference type="Proteomes" id="UP000479190"/>
    </source>
</evidence>
<evidence type="ECO:0000313" key="2">
    <source>
        <dbReference type="EMBL" id="CAB0042507.1"/>
    </source>
</evidence>
<keyword evidence="3" id="KW-1185">Reference proteome</keyword>
<organism evidence="2 3">
    <name type="scientific">Trichogramma brassicae</name>
    <dbReference type="NCBI Taxonomy" id="86971"/>
    <lineage>
        <taxon>Eukaryota</taxon>
        <taxon>Metazoa</taxon>
        <taxon>Ecdysozoa</taxon>
        <taxon>Arthropoda</taxon>
        <taxon>Hexapoda</taxon>
        <taxon>Insecta</taxon>
        <taxon>Pterygota</taxon>
        <taxon>Neoptera</taxon>
        <taxon>Endopterygota</taxon>
        <taxon>Hymenoptera</taxon>
        <taxon>Apocrita</taxon>
        <taxon>Proctotrupomorpha</taxon>
        <taxon>Chalcidoidea</taxon>
        <taxon>Trichogrammatidae</taxon>
        <taxon>Trichogramma</taxon>
    </lineage>
</organism>
<proteinExistence type="predicted"/>
<keyword evidence="1" id="KW-0472">Membrane</keyword>
<accession>A0A6H5IYZ8</accession>
<sequence length="260" mass="30060">MNKRNKIRCMRRRRPLYALYARQTLAATPKPRHDVHSKDILKSSGIHIRAHIFSDTHRTAKGDAYRLIHRFGVYNSRSNNRSRRKKYARLLCALTVCITVLTAVAAAAGHRPWHYNKSCRARFASYTLYTGSRVQRGLDFRIPVCIVDHWKLASYNGDRPWDGSCAHEVLQFFFCLVADENIYIEINVEVNYSKNYQKHEKNYDINTLYSLDASNFQSCAYGTYMCVVGQCGHLHEFARPSRAFVVNTIGIRGPVSYRTK</sequence>